<proteinExistence type="inferred from homology"/>
<keyword evidence="9" id="KW-0001">2Fe-2S</keyword>
<accession>A0A1M4VCB7</accession>
<evidence type="ECO:0000259" key="20">
    <source>
        <dbReference type="PROSITE" id="PS51296"/>
    </source>
</evidence>
<dbReference type="GO" id="GO:0005886">
    <property type="term" value="C:plasma membrane"/>
    <property type="evidence" value="ECO:0007669"/>
    <property type="project" value="UniProtKB-SubCell"/>
</dbReference>
<dbReference type="Gene3D" id="2.102.10.10">
    <property type="entry name" value="Rieske [2Fe-2S] iron-sulphur domain"/>
    <property type="match status" value="1"/>
</dbReference>
<dbReference type="Pfam" id="PF00355">
    <property type="entry name" value="Rieske"/>
    <property type="match status" value="1"/>
</dbReference>
<evidence type="ECO:0000256" key="7">
    <source>
        <dbReference type="ARBA" id="ARBA00022660"/>
    </source>
</evidence>
<evidence type="ECO:0000256" key="14">
    <source>
        <dbReference type="ARBA" id="ARBA00023014"/>
    </source>
</evidence>
<dbReference type="STRING" id="1121881.SAMN02745225_01272"/>
<feature type="transmembrane region" description="Helical" evidence="19">
    <location>
        <begin position="56"/>
        <end position="77"/>
    </location>
</feature>
<evidence type="ECO:0000256" key="9">
    <source>
        <dbReference type="ARBA" id="ARBA00022714"/>
    </source>
</evidence>
<dbReference type="InterPro" id="IPR017941">
    <property type="entry name" value="Rieske_2Fe-2S"/>
</dbReference>
<dbReference type="GO" id="GO:0051537">
    <property type="term" value="F:2 iron, 2 sulfur cluster binding"/>
    <property type="evidence" value="ECO:0007669"/>
    <property type="project" value="UniProtKB-KW"/>
</dbReference>
<keyword evidence="22" id="KW-1185">Reference proteome</keyword>
<feature type="transmembrane region" description="Helical" evidence="19">
    <location>
        <begin position="27"/>
        <end position="50"/>
    </location>
</feature>
<keyword evidence="10" id="KW-0479">Metal-binding</keyword>
<evidence type="ECO:0000256" key="19">
    <source>
        <dbReference type="SAM" id="Phobius"/>
    </source>
</evidence>
<evidence type="ECO:0000256" key="3">
    <source>
        <dbReference type="ARBA" id="ARBA00010651"/>
    </source>
</evidence>
<gene>
    <name evidence="21" type="ORF">SAMN02745225_01272</name>
</gene>
<sequence>MSDVQQARKDPNLDYSSMTGSRSMERFIGALFVISFLATIGLGVTFWLGGQPQVEGALLFVALVGIGVGIVAWGKYLTPHGPYVQERHDLRSSDLDREAFYKSLERGNKVLGRRSFLGKMLGVSLGAFAILQLFPFLRSLGPVPGKSLYLTDWKHGSQLTKVDGSPVLVSDLEVGGAMTVFPEGFIGNAVDQVILVRPGNYDIVTRPGRETWGPQGYLAFSKVCTHAGCPVGLYQELTQQLLCPCHQSLFDVLTGATPVFGPAPRPLPQLPIYVDAEGVIRSQSGFNEPIGPGFWERGNE</sequence>
<dbReference type="PANTHER" id="PTHR10134">
    <property type="entry name" value="CYTOCHROME B-C1 COMPLEX SUBUNIT RIESKE, MITOCHONDRIAL"/>
    <property type="match status" value="1"/>
</dbReference>
<keyword evidence="8 19" id="KW-0812">Transmembrane</keyword>
<dbReference type="OrthoDB" id="9802613at2"/>
<evidence type="ECO:0000256" key="11">
    <source>
        <dbReference type="ARBA" id="ARBA00022989"/>
    </source>
</evidence>
<keyword evidence="13" id="KW-0408">Iron</keyword>
<keyword evidence="5" id="KW-0813">Transport</keyword>
<keyword evidence="14" id="KW-0411">Iron-sulfur</keyword>
<feature type="domain" description="Rieske" evidence="20">
    <location>
        <begin position="164"/>
        <end position="281"/>
    </location>
</feature>
<keyword evidence="11 19" id="KW-1133">Transmembrane helix</keyword>
<dbReference type="Proteomes" id="UP000184295">
    <property type="component" value="Unassembled WGS sequence"/>
</dbReference>
<comment type="subcellular location">
    <subcellularLocation>
        <location evidence="2">Cell membrane</location>
        <topology evidence="2">Multi-pass membrane protein</topology>
    </subcellularLocation>
</comment>
<dbReference type="CDD" id="cd03467">
    <property type="entry name" value="Rieske"/>
    <property type="match status" value="1"/>
</dbReference>
<dbReference type="AlphaFoldDB" id="A0A1M4VCB7"/>
<dbReference type="Pfam" id="PF19297">
    <property type="entry name" value="QcrA_N"/>
    <property type="match status" value="1"/>
</dbReference>
<protein>
    <recommendedName>
        <fullName evidence="4">Cytochrome bc1 complex Rieske iron-sulfur subunit</fullName>
    </recommendedName>
    <alternativeName>
        <fullName evidence="17">Cytochrome bc1 reductase complex subunit QcrA</fullName>
    </alternativeName>
    <alternativeName>
        <fullName evidence="18">Rieske iron-sulfur protein</fullName>
    </alternativeName>
</protein>
<evidence type="ECO:0000256" key="15">
    <source>
        <dbReference type="ARBA" id="ARBA00023136"/>
    </source>
</evidence>
<evidence type="ECO:0000313" key="22">
    <source>
        <dbReference type="Proteomes" id="UP000184295"/>
    </source>
</evidence>
<comment type="similarity">
    <text evidence="3">Belongs to the Rieske iron-sulfur protein family.</text>
</comment>
<dbReference type="InterPro" id="IPR045603">
    <property type="entry name" value="QcrA_N"/>
</dbReference>
<dbReference type="SUPFAM" id="SSF50022">
    <property type="entry name" value="ISP domain"/>
    <property type="match status" value="1"/>
</dbReference>
<keyword evidence="15 19" id="KW-0472">Membrane</keyword>
<dbReference type="RefSeq" id="WP_072790109.1">
    <property type="nucleotide sequence ID" value="NZ_FQUL01000015.1"/>
</dbReference>
<dbReference type="GO" id="GO:0016705">
    <property type="term" value="F:oxidoreductase activity, acting on paired donors, with incorporation or reduction of molecular oxygen"/>
    <property type="evidence" value="ECO:0007669"/>
    <property type="project" value="UniProtKB-ARBA"/>
</dbReference>
<evidence type="ECO:0000256" key="18">
    <source>
        <dbReference type="ARBA" id="ARBA00032409"/>
    </source>
</evidence>
<evidence type="ECO:0000256" key="4">
    <source>
        <dbReference type="ARBA" id="ARBA00015816"/>
    </source>
</evidence>
<dbReference type="InterPro" id="IPR036922">
    <property type="entry name" value="Rieske_2Fe-2S_sf"/>
</dbReference>
<dbReference type="GO" id="GO:0046872">
    <property type="term" value="F:metal ion binding"/>
    <property type="evidence" value="ECO:0007669"/>
    <property type="project" value="UniProtKB-KW"/>
</dbReference>
<evidence type="ECO:0000256" key="12">
    <source>
        <dbReference type="ARBA" id="ARBA00023002"/>
    </source>
</evidence>
<evidence type="ECO:0000256" key="16">
    <source>
        <dbReference type="ARBA" id="ARBA00023157"/>
    </source>
</evidence>
<keyword evidence="7" id="KW-0679">Respiratory chain</keyword>
<evidence type="ECO:0000256" key="10">
    <source>
        <dbReference type="ARBA" id="ARBA00022723"/>
    </source>
</evidence>
<evidence type="ECO:0000256" key="6">
    <source>
        <dbReference type="ARBA" id="ARBA00022475"/>
    </source>
</evidence>
<keyword evidence="7" id="KW-0249">Electron transport</keyword>
<evidence type="ECO:0000256" key="5">
    <source>
        <dbReference type="ARBA" id="ARBA00022448"/>
    </source>
</evidence>
<feature type="transmembrane region" description="Helical" evidence="19">
    <location>
        <begin position="116"/>
        <end position="137"/>
    </location>
</feature>
<organism evidence="21 22">
    <name type="scientific">Ferrithrix thermotolerans DSM 19514</name>
    <dbReference type="NCBI Taxonomy" id="1121881"/>
    <lineage>
        <taxon>Bacteria</taxon>
        <taxon>Bacillati</taxon>
        <taxon>Actinomycetota</taxon>
        <taxon>Acidimicrobiia</taxon>
        <taxon>Acidimicrobiales</taxon>
        <taxon>Acidimicrobiaceae</taxon>
        <taxon>Ferrithrix</taxon>
    </lineage>
</organism>
<dbReference type="EMBL" id="FQUL01000015">
    <property type="protein sequence ID" value="SHE66510.1"/>
    <property type="molecule type" value="Genomic_DNA"/>
</dbReference>
<dbReference type="PROSITE" id="PS51296">
    <property type="entry name" value="RIESKE"/>
    <property type="match status" value="1"/>
</dbReference>
<keyword evidence="12" id="KW-0560">Oxidoreductase</keyword>
<evidence type="ECO:0000256" key="17">
    <source>
        <dbReference type="ARBA" id="ARBA00029586"/>
    </source>
</evidence>
<evidence type="ECO:0000313" key="21">
    <source>
        <dbReference type="EMBL" id="SHE66510.1"/>
    </source>
</evidence>
<evidence type="ECO:0000256" key="8">
    <source>
        <dbReference type="ARBA" id="ARBA00022692"/>
    </source>
</evidence>
<evidence type="ECO:0000256" key="2">
    <source>
        <dbReference type="ARBA" id="ARBA00004651"/>
    </source>
</evidence>
<name>A0A1M4VCB7_9ACTN</name>
<dbReference type="GO" id="GO:0004497">
    <property type="term" value="F:monooxygenase activity"/>
    <property type="evidence" value="ECO:0007669"/>
    <property type="project" value="UniProtKB-ARBA"/>
</dbReference>
<keyword evidence="16" id="KW-1015">Disulfide bond</keyword>
<dbReference type="InterPro" id="IPR014349">
    <property type="entry name" value="Rieske_Fe-S_prot"/>
</dbReference>
<evidence type="ECO:0000256" key="13">
    <source>
        <dbReference type="ARBA" id="ARBA00023004"/>
    </source>
</evidence>
<keyword evidence="6" id="KW-1003">Cell membrane</keyword>
<evidence type="ECO:0000256" key="1">
    <source>
        <dbReference type="ARBA" id="ARBA00002494"/>
    </source>
</evidence>
<comment type="function">
    <text evidence="1">Iron-sulfur subunit of the cytochrome bc1 complex, an essential component of the respiratory electron transport chain required for ATP synthesis. The bc1 complex catalyzes the oxidation of menaquinol and the reduction of cytochrome c in the respiratory chain. The bc1 complex operates through a Q-cycle mechanism that couples electron transfer to generation of the proton gradient that drives ATP synthesis.</text>
</comment>
<reference evidence="22" key="1">
    <citation type="submission" date="2016-11" db="EMBL/GenBank/DDBJ databases">
        <authorList>
            <person name="Varghese N."/>
            <person name="Submissions S."/>
        </authorList>
    </citation>
    <scope>NUCLEOTIDE SEQUENCE [LARGE SCALE GENOMIC DNA]</scope>
    <source>
        <strain evidence="22">DSM 19514</strain>
    </source>
</reference>